<comment type="similarity">
    <text evidence="13">Belongs to the MICU1 family. MICU1 subfamily.</text>
</comment>
<dbReference type="InterPro" id="IPR011992">
    <property type="entry name" value="EF-hand-dom_pair"/>
</dbReference>
<dbReference type="Pfam" id="PF13202">
    <property type="entry name" value="EF-hand_5"/>
    <property type="match status" value="1"/>
</dbReference>
<dbReference type="GO" id="GO:0005509">
    <property type="term" value="F:calcium ion binding"/>
    <property type="evidence" value="ECO:0007669"/>
    <property type="project" value="InterPro"/>
</dbReference>
<dbReference type="GO" id="GO:1990246">
    <property type="term" value="C:uniplex complex"/>
    <property type="evidence" value="ECO:0007669"/>
    <property type="project" value="TreeGrafter"/>
</dbReference>
<dbReference type="InterPro" id="IPR018247">
    <property type="entry name" value="EF_Hand_1_Ca_BS"/>
</dbReference>
<dbReference type="SMART" id="SM00054">
    <property type="entry name" value="EFh"/>
    <property type="match status" value="2"/>
</dbReference>
<feature type="domain" description="EF-hand" evidence="15">
    <location>
        <begin position="510"/>
        <end position="545"/>
    </location>
</feature>
<reference evidence="17 18" key="1">
    <citation type="submission" date="2025-08" db="UniProtKB">
        <authorList>
            <consortium name="RefSeq"/>
        </authorList>
    </citation>
    <scope>IDENTIFICATION</scope>
</reference>
<keyword evidence="8" id="KW-0106">Calcium</keyword>
<dbReference type="CDD" id="cd15900">
    <property type="entry name" value="EFh_MICU"/>
    <property type="match status" value="1"/>
</dbReference>
<dbReference type="InterPro" id="IPR002048">
    <property type="entry name" value="EF_hand_dom"/>
</dbReference>
<evidence type="ECO:0000256" key="14">
    <source>
        <dbReference type="SAM" id="MobiDB-lite"/>
    </source>
</evidence>
<dbReference type="Proteomes" id="UP000515154">
    <property type="component" value="Linkage group LG2"/>
</dbReference>
<accession>A0A7E6EK27</accession>
<comment type="subcellular location">
    <subcellularLocation>
        <location evidence="1">Mitochondrion inner membrane</location>
    </subcellularLocation>
    <subcellularLocation>
        <location evidence="2">Mitochondrion intermembrane space</location>
    </subcellularLocation>
</comment>
<dbReference type="PROSITE" id="PS50222">
    <property type="entry name" value="EF_HAND_2"/>
    <property type="match status" value="2"/>
</dbReference>
<dbReference type="PROSITE" id="PS00018">
    <property type="entry name" value="EF_HAND_1"/>
    <property type="match status" value="2"/>
</dbReference>
<dbReference type="SUPFAM" id="SSF47473">
    <property type="entry name" value="EF-hand"/>
    <property type="match status" value="2"/>
</dbReference>
<keyword evidence="16" id="KW-1185">Reference proteome</keyword>
<dbReference type="Pfam" id="PF13833">
    <property type="entry name" value="EF-hand_8"/>
    <property type="match status" value="1"/>
</dbReference>
<keyword evidence="12" id="KW-0472">Membrane</keyword>
<dbReference type="GO" id="GO:0036444">
    <property type="term" value="P:calcium import into the mitochondrion"/>
    <property type="evidence" value="ECO:0007669"/>
    <property type="project" value="UniProtKB-ARBA"/>
</dbReference>
<evidence type="ECO:0000256" key="13">
    <source>
        <dbReference type="ARBA" id="ARBA00038333"/>
    </source>
</evidence>
<dbReference type="Gene3D" id="1.10.238.10">
    <property type="entry name" value="EF-hand"/>
    <property type="match status" value="2"/>
</dbReference>
<keyword evidence="10" id="KW-0406">Ion transport</keyword>
<evidence type="ECO:0000256" key="11">
    <source>
        <dbReference type="ARBA" id="ARBA00023128"/>
    </source>
</evidence>
<evidence type="ECO:0000256" key="8">
    <source>
        <dbReference type="ARBA" id="ARBA00022837"/>
    </source>
</evidence>
<dbReference type="PANTHER" id="PTHR12294">
    <property type="entry name" value="EF HAND DOMAIN FAMILY A1,A2-RELATED"/>
    <property type="match status" value="1"/>
</dbReference>
<evidence type="ECO:0000313" key="17">
    <source>
        <dbReference type="RefSeq" id="XP_036355963.1"/>
    </source>
</evidence>
<evidence type="ECO:0000313" key="16">
    <source>
        <dbReference type="Proteomes" id="UP000515154"/>
    </source>
</evidence>
<dbReference type="GO" id="GO:0051560">
    <property type="term" value="P:mitochondrial calcium ion homeostasis"/>
    <property type="evidence" value="ECO:0007669"/>
    <property type="project" value="TreeGrafter"/>
</dbReference>
<proteinExistence type="inferred from homology"/>
<evidence type="ECO:0000256" key="2">
    <source>
        <dbReference type="ARBA" id="ARBA00004569"/>
    </source>
</evidence>
<keyword evidence="6" id="KW-0677">Repeat</keyword>
<evidence type="ECO:0000256" key="3">
    <source>
        <dbReference type="ARBA" id="ARBA00022448"/>
    </source>
</evidence>
<dbReference type="AlphaFoldDB" id="A0A7E6EK27"/>
<evidence type="ECO:0000313" key="18">
    <source>
        <dbReference type="RefSeq" id="XP_036355966.1"/>
    </source>
</evidence>
<dbReference type="RefSeq" id="XP_036355963.1">
    <property type="nucleotide sequence ID" value="XM_036500070.1"/>
</dbReference>
<dbReference type="PANTHER" id="PTHR12294:SF1">
    <property type="entry name" value="CALCIUM UPTAKE PROTEIN 1, MITOCHONDRIAL"/>
    <property type="match status" value="1"/>
</dbReference>
<evidence type="ECO:0000256" key="9">
    <source>
        <dbReference type="ARBA" id="ARBA00022946"/>
    </source>
</evidence>
<gene>
    <name evidence="17 18" type="primary">LOC115231432</name>
</gene>
<evidence type="ECO:0000256" key="10">
    <source>
        <dbReference type="ARBA" id="ARBA00023065"/>
    </source>
</evidence>
<keyword evidence="5" id="KW-0479">Metal-binding</keyword>
<evidence type="ECO:0000256" key="6">
    <source>
        <dbReference type="ARBA" id="ARBA00022737"/>
    </source>
</evidence>
<evidence type="ECO:0000256" key="5">
    <source>
        <dbReference type="ARBA" id="ARBA00022723"/>
    </source>
</evidence>
<dbReference type="InterPro" id="IPR039800">
    <property type="entry name" value="MICU1/2/3"/>
</dbReference>
<keyword evidence="7" id="KW-0999">Mitochondrion inner membrane</keyword>
<protein>
    <submittedName>
        <fullName evidence="17 18">Calcium uptake protein 1, mitochondrial isoform X1</fullName>
    </submittedName>
</protein>
<evidence type="ECO:0000256" key="4">
    <source>
        <dbReference type="ARBA" id="ARBA00022568"/>
    </source>
</evidence>
<keyword evidence="11" id="KW-0496">Mitochondrion</keyword>
<evidence type="ECO:0000256" key="7">
    <source>
        <dbReference type="ARBA" id="ARBA00022792"/>
    </source>
</evidence>
<evidence type="ECO:0000256" key="12">
    <source>
        <dbReference type="ARBA" id="ARBA00023136"/>
    </source>
</evidence>
<keyword evidence="4" id="KW-0109">Calcium transport</keyword>
<keyword evidence="3" id="KW-0813">Transport</keyword>
<keyword evidence="9" id="KW-0809">Transit peptide</keyword>
<dbReference type="RefSeq" id="XP_036355966.1">
    <property type="nucleotide sequence ID" value="XM_036500073.1"/>
</dbReference>
<name>A0A7E6EK27_9MOLL</name>
<organism evidence="16 18">
    <name type="scientific">Octopus sinensis</name>
    <name type="common">East Asian common octopus</name>
    <dbReference type="NCBI Taxonomy" id="2607531"/>
    <lineage>
        <taxon>Eukaryota</taxon>
        <taxon>Metazoa</taxon>
        <taxon>Spiralia</taxon>
        <taxon>Lophotrochozoa</taxon>
        <taxon>Mollusca</taxon>
        <taxon>Cephalopoda</taxon>
        <taxon>Coleoidea</taxon>
        <taxon>Octopodiformes</taxon>
        <taxon>Octopoda</taxon>
        <taxon>Incirrata</taxon>
        <taxon>Octopodidae</taxon>
        <taxon>Octopus</taxon>
    </lineage>
</organism>
<feature type="domain" description="EF-hand" evidence="15">
    <location>
        <begin position="317"/>
        <end position="352"/>
    </location>
</feature>
<evidence type="ECO:0000259" key="15">
    <source>
        <dbReference type="PROSITE" id="PS50222"/>
    </source>
</evidence>
<evidence type="ECO:0000256" key="1">
    <source>
        <dbReference type="ARBA" id="ARBA00004273"/>
    </source>
</evidence>
<sequence>MLRIFGSRLTPGTYYRGSLDSLLSSTAVKTLTANQKCLHVATNLESQPAKWKKIYLLRKLQNNDLLHIRCLSKLPTIKIINPLKNSRATEYLATNESSAKYDKKLEFDNKLLYSAFPVKQKISKATVVYLLTLGSILVVTLIYANEEDKLVVKAEAPPEVTDKNSSSEESDGEEEDKKKKRKKVGFRERKIVEYENRIRAYSTPDKIFRYFATLKVLNSETSEYEICMTPADFVRSITPGVKQPDGLGLDQFRKFDPKKDSLNPRTSKDMSTELVEGLEHEDYPELELGEHSIFYKLGQSGLISFSDYILLLTVLSTPQRNFEIAFQMFDLNGDGNVDAEEFEKVQQIVMNQTSMGMRHRDRSTTGNVNKGVSSALSTFFFGPDAKKKLTVENFLDFQLQLQREILQIEFERFVTEPGPNATIKEKEFGAILLAYAGLPDNKKVRMLKRVKKSYKDHSKGITLNEYIDFWKFLKSINDVDTALSFYHLAGVSIDKETLKHVAKTVANVQLTDHLVDLVFTIFDENNDGQLSNKEFVHVMKQRVMRGLEKPKDTGFVKLINAMMKCAVYQTTSMFD</sequence>
<feature type="region of interest" description="Disordered" evidence="14">
    <location>
        <begin position="155"/>
        <end position="180"/>
    </location>
</feature>
<dbReference type="GO" id="GO:0005758">
    <property type="term" value="C:mitochondrial intermembrane space"/>
    <property type="evidence" value="ECO:0007669"/>
    <property type="project" value="UniProtKB-SubCell"/>
</dbReference>